<evidence type="ECO:0000256" key="2">
    <source>
        <dbReference type="ARBA" id="ARBA00009340"/>
    </source>
</evidence>
<keyword evidence="5" id="KW-0234">DNA repair</keyword>
<dbReference type="GO" id="GO:0006281">
    <property type="term" value="P:DNA repair"/>
    <property type="evidence" value="ECO:0007669"/>
    <property type="project" value="UniProtKB-UniRule"/>
</dbReference>
<evidence type="ECO:0000256" key="3">
    <source>
        <dbReference type="ARBA" id="ARBA00022737"/>
    </source>
</evidence>
<comment type="subunit">
    <text evidence="5">Component of the CIA complex.</text>
</comment>
<dbReference type="PANTHER" id="PTHR12891">
    <property type="entry name" value="DNA REPAIR/TRANSCRIPTION PROTEIN MET18/MMS19"/>
    <property type="match status" value="1"/>
</dbReference>
<evidence type="ECO:0000313" key="8">
    <source>
        <dbReference type="EMBL" id="KAF7272763.1"/>
    </source>
</evidence>
<dbReference type="Pfam" id="PF14500">
    <property type="entry name" value="MMS19_N"/>
    <property type="match status" value="1"/>
</dbReference>
<protein>
    <recommendedName>
        <fullName evidence="5">MMS19 nucleotide excision repair protein</fullName>
    </recommendedName>
</protein>
<comment type="similarity">
    <text evidence="2 5">Belongs to the MET18/MMS19 family.</text>
</comment>
<dbReference type="SUPFAM" id="SSF48371">
    <property type="entry name" value="ARM repeat"/>
    <property type="match status" value="2"/>
</dbReference>
<accession>A0A834I610</accession>
<dbReference type="GO" id="GO:0097361">
    <property type="term" value="C:cytosolic [4Fe-4S] assembly targeting complex"/>
    <property type="evidence" value="ECO:0007669"/>
    <property type="project" value="UniProtKB-UniRule"/>
</dbReference>
<dbReference type="InterPro" id="IPR024687">
    <property type="entry name" value="MMS19_C"/>
</dbReference>
<comment type="function">
    <text evidence="5">Key component of the cytosolic iron-sulfur protein assembly (CIA) complex, a multiprotein complex that mediates the incorporation of iron-sulfur cluster into apoproteins specifically involved in DNA metabolism and genomic integrity. In the CIA complex, MMS19 acts as an adapter between early-acting CIA components and a subset of cellular target iron-sulfur proteins.</text>
</comment>
<evidence type="ECO:0000259" key="7">
    <source>
        <dbReference type="Pfam" id="PF14500"/>
    </source>
</evidence>
<reference evidence="8" key="1">
    <citation type="submission" date="2020-08" db="EMBL/GenBank/DDBJ databases">
        <title>Genome sequencing and assembly of the red palm weevil Rhynchophorus ferrugineus.</title>
        <authorList>
            <person name="Dias G.B."/>
            <person name="Bergman C.M."/>
            <person name="Manee M."/>
        </authorList>
    </citation>
    <scope>NUCLEOTIDE SEQUENCE</scope>
    <source>
        <strain evidence="8">AA-2017</strain>
        <tissue evidence="8">Whole larva</tissue>
    </source>
</reference>
<keyword evidence="5" id="KW-0963">Cytoplasm</keyword>
<dbReference type="GO" id="GO:0051604">
    <property type="term" value="P:protein maturation"/>
    <property type="evidence" value="ECO:0007669"/>
    <property type="project" value="UniProtKB-UniRule"/>
</dbReference>
<comment type="subcellular location">
    <subcellularLocation>
        <location evidence="5">Cytoplasm</location>
        <location evidence="5">Cytoskeleton</location>
        <location evidence="5">Spindle</location>
    </subcellularLocation>
    <subcellularLocation>
        <location evidence="1 5">Nucleus</location>
    </subcellularLocation>
</comment>
<keyword evidence="5" id="KW-0227">DNA damage</keyword>
<feature type="domain" description="MMS19 C-terminal" evidence="6">
    <location>
        <begin position="604"/>
        <end position="892"/>
    </location>
</feature>
<feature type="domain" description="MMS19 N-terminal" evidence="7">
    <location>
        <begin position="47"/>
        <end position="306"/>
    </location>
</feature>
<evidence type="ECO:0000259" key="6">
    <source>
        <dbReference type="Pfam" id="PF12460"/>
    </source>
</evidence>
<dbReference type="GO" id="GO:0016226">
    <property type="term" value="P:iron-sulfur cluster assembly"/>
    <property type="evidence" value="ECO:0007669"/>
    <property type="project" value="UniProtKB-UniRule"/>
</dbReference>
<keyword evidence="5" id="KW-0206">Cytoskeleton</keyword>
<evidence type="ECO:0000256" key="4">
    <source>
        <dbReference type="ARBA" id="ARBA00023242"/>
    </source>
</evidence>
<dbReference type="OrthoDB" id="342900at2759"/>
<dbReference type="InterPro" id="IPR029240">
    <property type="entry name" value="MMS19_N"/>
</dbReference>
<keyword evidence="4 5" id="KW-0539">Nucleus</keyword>
<dbReference type="PANTHER" id="PTHR12891:SF0">
    <property type="entry name" value="MMS19 NUCLEOTIDE EXCISION REPAIR PROTEIN HOMOLOG"/>
    <property type="match status" value="1"/>
</dbReference>
<keyword evidence="9" id="KW-1185">Reference proteome</keyword>
<dbReference type="GO" id="GO:0005634">
    <property type="term" value="C:nucleus"/>
    <property type="evidence" value="ECO:0007669"/>
    <property type="project" value="UniProtKB-SubCell"/>
</dbReference>
<dbReference type="InterPro" id="IPR016024">
    <property type="entry name" value="ARM-type_fold"/>
</dbReference>
<evidence type="ECO:0000256" key="1">
    <source>
        <dbReference type="ARBA" id="ARBA00004123"/>
    </source>
</evidence>
<keyword evidence="3" id="KW-0677">Repeat</keyword>
<dbReference type="InterPro" id="IPR011989">
    <property type="entry name" value="ARM-like"/>
</dbReference>
<gene>
    <name evidence="8" type="ORF">GWI33_014472</name>
</gene>
<evidence type="ECO:0000313" key="9">
    <source>
        <dbReference type="Proteomes" id="UP000625711"/>
    </source>
</evidence>
<organism evidence="8 9">
    <name type="scientific">Rhynchophorus ferrugineus</name>
    <name type="common">Red palm weevil</name>
    <name type="synonym">Curculio ferrugineus</name>
    <dbReference type="NCBI Taxonomy" id="354439"/>
    <lineage>
        <taxon>Eukaryota</taxon>
        <taxon>Metazoa</taxon>
        <taxon>Ecdysozoa</taxon>
        <taxon>Arthropoda</taxon>
        <taxon>Hexapoda</taxon>
        <taxon>Insecta</taxon>
        <taxon>Pterygota</taxon>
        <taxon>Neoptera</taxon>
        <taxon>Endopterygota</taxon>
        <taxon>Coleoptera</taxon>
        <taxon>Polyphaga</taxon>
        <taxon>Cucujiformia</taxon>
        <taxon>Curculionidae</taxon>
        <taxon>Dryophthorinae</taxon>
        <taxon>Rhynchophorus</taxon>
    </lineage>
</organism>
<sequence>MENNLLSYLNNETLENLEKEEKKYLQISKEVTRDIKCNTLSIVNLIEHLRCLLLNNLYTRREMGVLILCEVLKGLETNMINTEYIDVLSSYFAEKLKDHHQVATSALKGVLTLISFPNCSSKSVIQLITSIFNHIMCQQQQQPDRYKIYQIYEMVLTQHGHVVDTMQNEFVYGVISSIDGERDPKNLVYLFKWIQLFLKKVKLAHLTEEMFDVLACYFPVDFKAPPKDTNKITREDLAQGLCECLTCIPDFGPHAIPLALEKLDSALKIAKEDALEILRKGCQNYMVETYKQFSLEILNQLQKDIFTVDDESLRENCKETLKAIINKLESDHDFKQSISDLTSSLKSNLAPGLKVFHRTTEFLLAIAEATAVSSLVVVQIAGGFLRDSYESTTDSADKSQQLRAYINFIKSAMNNNSKSILHDNEEIQKAPLLCLDALLEGDEILKTEGLKGFSEIGGYISEDVRGILFKHIKENIVVTQSDATRKSALFLCFAKMSEQYPVEVDNSVLYKNKIQSCEELNIYIEYLSHSLVNVQYFENYLINTFIGYAVCDVDCSKVIFDHLRYFLEQNTRFIGVLIEKQFIPTLTNFLSNIDNPEVNWLLNIKHVLTVILRDQSTEVQKQIYENETIKVYRNELMFNAVLIGIIVGLKKSVFIDSDKIDFLLNNVMNSSDYFIKDASLQCLASVLNKINQDLLEGYLNKIQQCCNVITGDDKILLMSWVTKSLVTRNHSAGWNWTNELVNLLNDNIDCSSGFRLIVRDEQNPLSLQNDSIIMPLYKQKFFVFVTNKLCEVNNIDKAPYFKTVGYLIENAPRQAVLGQFKKVIRLVFLCLEKSMEAEVLEIILLRLTEFISSKESVIENCLEDVLLRILDLTTFESSMRVRIAALRGLKEISRNYPIYKLVPLQQRVIRKLGVCIDDTKRIVRREAVDCRSLWYLLDADL</sequence>
<dbReference type="Proteomes" id="UP000625711">
    <property type="component" value="Unassembled WGS sequence"/>
</dbReference>
<comment type="caution">
    <text evidence="8">The sequence shown here is derived from an EMBL/GenBank/DDBJ whole genome shotgun (WGS) entry which is preliminary data.</text>
</comment>
<name>A0A834I610_RHYFE</name>
<evidence type="ECO:0000256" key="5">
    <source>
        <dbReference type="RuleBase" id="RU367072"/>
    </source>
</evidence>
<proteinExistence type="inferred from homology"/>
<dbReference type="GO" id="GO:0005819">
    <property type="term" value="C:spindle"/>
    <property type="evidence" value="ECO:0007669"/>
    <property type="project" value="UniProtKB-SubCell"/>
</dbReference>
<dbReference type="EMBL" id="JAACXV010013700">
    <property type="protein sequence ID" value="KAF7272763.1"/>
    <property type="molecule type" value="Genomic_DNA"/>
</dbReference>
<dbReference type="Gene3D" id="1.25.10.10">
    <property type="entry name" value="Leucine-rich Repeat Variant"/>
    <property type="match status" value="1"/>
</dbReference>
<dbReference type="AlphaFoldDB" id="A0A834I610"/>
<dbReference type="Pfam" id="PF12460">
    <property type="entry name" value="MMS19_C"/>
    <property type="match status" value="1"/>
</dbReference>
<dbReference type="InterPro" id="IPR039920">
    <property type="entry name" value="MMS19"/>
</dbReference>